<reference evidence="2" key="1">
    <citation type="submission" date="2016-10" db="EMBL/GenBank/DDBJ databases">
        <authorList>
            <person name="Varghese N."/>
            <person name="Submissions S."/>
        </authorList>
    </citation>
    <scope>NUCLEOTIDE SEQUENCE [LARGE SCALE GENOMIC DNA]</scope>
    <source>
        <strain evidence="2">CGMCC 1.10971</strain>
    </source>
</reference>
<evidence type="ECO:0000313" key="2">
    <source>
        <dbReference type="Proteomes" id="UP000198623"/>
    </source>
</evidence>
<dbReference type="EMBL" id="FOOU01000011">
    <property type="protein sequence ID" value="SFG69955.1"/>
    <property type="molecule type" value="Genomic_DNA"/>
</dbReference>
<organism evidence="1 2">
    <name type="scientific">Neptunomonas qingdaonensis</name>
    <dbReference type="NCBI Taxonomy" id="1045558"/>
    <lineage>
        <taxon>Bacteria</taxon>
        <taxon>Pseudomonadati</taxon>
        <taxon>Pseudomonadota</taxon>
        <taxon>Gammaproteobacteria</taxon>
        <taxon>Oceanospirillales</taxon>
        <taxon>Oceanospirillaceae</taxon>
        <taxon>Neptunomonas</taxon>
    </lineage>
</organism>
<evidence type="ECO:0000313" key="1">
    <source>
        <dbReference type="EMBL" id="SFG69955.1"/>
    </source>
</evidence>
<dbReference type="STRING" id="1045558.SAMN05216175_11195"/>
<sequence length="44" mass="5132">MHSREKYYTGGLKVTHMPIKRLPVLKSLFIFNKTTKNLSAKQLL</sequence>
<name>A0A1I2TYF9_9GAMM</name>
<proteinExistence type="predicted"/>
<accession>A0A1I2TYF9</accession>
<gene>
    <name evidence="1" type="ORF">SAMN05216175_11195</name>
</gene>
<dbReference type="AlphaFoldDB" id="A0A1I2TYF9"/>
<protein>
    <submittedName>
        <fullName evidence="1">Uncharacterized protein</fullName>
    </submittedName>
</protein>
<dbReference type="Proteomes" id="UP000198623">
    <property type="component" value="Unassembled WGS sequence"/>
</dbReference>
<keyword evidence="2" id="KW-1185">Reference proteome</keyword>